<evidence type="ECO:0000313" key="2">
    <source>
        <dbReference type="Proteomes" id="UP001455709"/>
    </source>
</evidence>
<organism evidence="1 2">
    <name type="scientific">Chromobacterium vaccinii</name>
    <dbReference type="NCBI Taxonomy" id="1108595"/>
    <lineage>
        <taxon>Bacteria</taxon>
        <taxon>Pseudomonadati</taxon>
        <taxon>Pseudomonadota</taxon>
        <taxon>Betaproteobacteria</taxon>
        <taxon>Neisseriales</taxon>
        <taxon>Chromobacteriaceae</taxon>
        <taxon>Chromobacterium</taxon>
    </lineage>
</organism>
<keyword evidence="2" id="KW-1185">Reference proteome</keyword>
<evidence type="ECO:0000313" key="1">
    <source>
        <dbReference type="EMBL" id="MEO2218700.1"/>
    </source>
</evidence>
<dbReference type="Proteomes" id="UP001455709">
    <property type="component" value="Unassembled WGS sequence"/>
</dbReference>
<dbReference type="RefSeq" id="WP_347371432.1">
    <property type="nucleotide sequence ID" value="NZ_JBDOJC010000001.1"/>
</dbReference>
<comment type="caution">
    <text evidence="1">The sequence shown here is derived from an EMBL/GenBank/DDBJ whole genome shotgun (WGS) entry which is preliminary data.</text>
</comment>
<dbReference type="EMBL" id="JBDOJC010000001">
    <property type="protein sequence ID" value="MEO2218700.1"/>
    <property type="molecule type" value="Genomic_DNA"/>
</dbReference>
<name>A0ABV0FF45_9NEIS</name>
<sequence>MEGIDNAEKLCFIAAVLKSFIRSYDWGTPDHTSDPEEIQCMTFAGKEVIYISGNKDEHKKILELLNAYGVATTKDLMDLISLSHGLASLNYKDKTNANLNTFKHKYSPPENDVVLNQSYKPTLSNISTQLSGISTMLGDAKTYLKIKNANKKNQKNITEALTKFKKSHSDKKVLFLCKLVGITPPEDYQTIPPILSATSTPVSTVHSGFTVHVIENNKKVHAELALLNFFTAGVLDGTFSDVSTVYVGGLKTACQHCKSWINNYKILFKAGSGLSLEEASDGTRAQRQHNDGHCPTLVATPSTKLATNSSLFRMLFGGAAINGLNWNSVNATEPTSTLTD</sequence>
<accession>A0ABV0FF45</accession>
<proteinExistence type="predicted"/>
<protein>
    <submittedName>
        <fullName evidence="1">Uncharacterized protein</fullName>
    </submittedName>
</protein>
<gene>
    <name evidence="1" type="ORF">ABGV49_16690</name>
</gene>
<reference evidence="1 2" key="1">
    <citation type="submission" date="2024-05" db="EMBL/GenBank/DDBJ databases">
        <authorList>
            <person name="De Oliveira J.P."/>
            <person name="Noriler S.A."/>
            <person name="De Oliveira A.G."/>
            <person name="Sipoli D.S."/>
        </authorList>
    </citation>
    <scope>NUCLEOTIDE SEQUENCE [LARGE SCALE GENOMIC DNA]</scope>
    <source>
        <strain evidence="1 2">LABIM189</strain>
    </source>
</reference>